<dbReference type="SMART" id="SM00421">
    <property type="entry name" value="HTH_LUXR"/>
    <property type="match status" value="1"/>
</dbReference>
<evidence type="ECO:0000313" key="4">
    <source>
        <dbReference type="Proteomes" id="UP001231616"/>
    </source>
</evidence>
<organism evidence="3 4">
    <name type="scientific">Alkalimonas collagenimarina</name>
    <dbReference type="NCBI Taxonomy" id="400390"/>
    <lineage>
        <taxon>Bacteria</taxon>
        <taxon>Pseudomonadati</taxon>
        <taxon>Pseudomonadota</taxon>
        <taxon>Gammaproteobacteria</taxon>
        <taxon>Alkalimonas</taxon>
    </lineage>
</organism>
<feature type="domain" description="HTH luxR-type" evidence="2">
    <location>
        <begin position="148"/>
        <end position="213"/>
    </location>
</feature>
<evidence type="ECO:0000256" key="1">
    <source>
        <dbReference type="ARBA" id="ARBA00023125"/>
    </source>
</evidence>
<proteinExistence type="predicted"/>
<accession>A0ABT9H288</accession>
<dbReference type="SUPFAM" id="SSF46894">
    <property type="entry name" value="C-terminal effector domain of the bipartite response regulators"/>
    <property type="match status" value="1"/>
</dbReference>
<dbReference type="InterPro" id="IPR016032">
    <property type="entry name" value="Sig_transdc_resp-reg_C-effctor"/>
</dbReference>
<dbReference type="PROSITE" id="PS00622">
    <property type="entry name" value="HTH_LUXR_1"/>
    <property type="match status" value="1"/>
</dbReference>
<dbReference type="CDD" id="cd06170">
    <property type="entry name" value="LuxR_C_like"/>
    <property type="match status" value="1"/>
</dbReference>
<dbReference type="PROSITE" id="PS50043">
    <property type="entry name" value="HTH_LUXR_2"/>
    <property type="match status" value="1"/>
</dbReference>
<reference evidence="3 4" key="1">
    <citation type="submission" date="2023-08" db="EMBL/GenBank/DDBJ databases">
        <authorList>
            <person name="Joshi A."/>
            <person name="Thite S."/>
        </authorList>
    </citation>
    <scope>NUCLEOTIDE SEQUENCE [LARGE SCALE GENOMIC DNA]</scope>
    <source>
        <strain evidence="3 4">AC40</strain>
    </source>
</reference>
<dbReference type="InterPro" id="IPR036388">
    <property type="entry name" value="WH-like_DNA-bd_sf"/>
</dbReference>
<dbReference type="EMBL" id="JAUZVZ010000025">
    <property type="protein sequence ID" value="MDP4537434.1"/>
    <property type="molecule type" value="Genomic_DNA"/>
</dbReference>
<dbReference type="Pfam" id="PF00196">
    <property type="entry name" value="GerE"/>
    <property type="match status" value="1"/>
</dbReference>
<keyword evidence="1" id="KW-0238">DNA-binding</keyword>
<dbReference type="InterPro" id="IPR039420">
    <property type="entry name" value="WalR-like"/>
</dbReference>
<evidence type="ECO:0000313" key="3">
    <source>
        <dbReference type="EMBL" id="MDP4537434.1"/>
    </source>
</evidence>
<evidence type="ECO:0000259" key="2">
    <source>
        <dbReference type="PROSITE" id="PS50043"/>
    </source>
</evidence>
<dbReference type="PANTHER" id="PTHR43214:SF38">
    <property type="entry name" value="NITRATE_NITRITE RESPONSE REGULATOR PROTEIN NARL"/>
    <property type="match status" value="1"/>
</dbReference>
<comment type="caution">
    <text evidence="3">The sequence shown here is derived from an EMBL/GenBank/DDBJ whole genome shotgun (WGS) entry which is preliminary data.</text>
</comment>
<dbReference type="PRINTS" id="PR00038">
    <property type="entry name" value="HTHLUXR"/>
</dbReference>
<keyword evidence="4" id="KW-1185">Reference proteome</keyword>
<dbReference type="Gene3D" id="1.10.10.10">
    <property type="entry name" value="Winged helix-like DNA-binding domain superfamily/Winged helix DNA-binding domain"/>
    <property type="match status" value="1"/>
</dbReference>
<dbReference type="Proteomes" id="UP001231616">
    <property type="component" value="Unassembled WGS sequence"/>
</dbReference>
<protein>
    <submittedName>
        <fullName evidence="3">Response regulator transcription factor</fullName>
    </submittedName>
</protein>
<sequence>MERFTKLLIITEKEQTSNMALLAESINIKVEQTIKPDLQGKSIRNGTLVAFPFYGRQLGKRGISEDLQHCMQLAPVFLYQVERSFVDPNYALNIGIRGLIYRDEQLDRVLNAIKAMMAGELYYPRAIMSELVDEVLQQRFNQGFDPEALSAIQLLTKQEKKIIQLVADGSRNKEVAMALNISAHTVKAHLSSIFRKTKSRNRVELLRWIQQSSPSRTL</sequence>
<dbReference type="PANTHER" id="PTHR43214">
    <property type="entry name" value="TWO-COMPONENT RESPONSE REGULATOR"/>
    <property type="match status" value="1"/>
</dbReference>
<dbReference type="RefSeq" id="WP_305894697.1">
    <property type="nucleotide sequence ID" value="NZ_JAUZVZ010000025.1"/>
</dbReference>
<name>A0ABT9H288_9GAMM</name>
<gene>
    <name evidence="3" type="ORF">Q3O60_14670</name>
</gene>
<dbReference type="Gene3D" id="3.40.50.2300">
    <property type="match status" value="1"/>
</dbReference>
<dbReference type="InterPro" id="IPR000792">
    <property type="entry name" value="Tscrpt_reg_LuxR_C"/>
</dbReference>